<name>A0A495RHY7_9GAMM</name>
<dbReference type="EMBL" id="RBWY01000001">
    <property type="protein sequence ID" value="RKS87143.1"/>
    <property type="molecule type" value="Genomic_DNA"/>
</dbReference>
<protein>
    <submittedName>
        <fullName evidence="1">Uncharacterized protein</fullName>
    </submittedName>
</protein>
<evidence type="ECO:0000313" key="2">
    <source>
        <dbReference type="Proteomes" id="UP000278542"/>
    </source>
</evidence>
<sequence>MIITIQDLRTVPAWNGRPGYCASSSRAFFKQYNLDWDAFVHQGIEAEALLATGNALAIHLVEYVKEQHSSYSIKQLENAVEEFDHGR</sequence>
<proteinExistence type="predicted"/>
<reference evidence="1 2" key="1">
    <citation type="submission" date="2018-10" db="EMBL/GenBank/DDBJ databases">
        <title>Genomic Encyclopedia of Type Strains, Phase IV (KMG-IV): sequencing the most valuable type-strain genomes for metagenomic binning, comparative biology and taxonomic classification.</title>
        <authorList>
            <person name="Goeker M."/>
        </authorList>
    </citation>
    <scope>NUCLEOTIDE SEQUENCE [LARGE SCALE GENOMIC DNA]</scope>
    <source>
        <strain evidence="1 2">DSM 22228</strain>
    </source>
</reference>
<evidence type="ECO:0000313" key="1">
    <source>
        <dbReference type="EMBL" id="RKS87143.1"/>
    </source>
</evidence>
<dbReference type="RefSeq" id="WP_211324583.1">
    <property type="nucleotide sequence ID" value="NZ_RBWY01000001.1"/>
</dbReference>
<organism evidence="1 2">
    <name type="scientific">Orbus hercynius</name>
    <dbReference type="NCBI Taxonomy" id="593135"/>
    <lineage>
        <taxon>Bacteria</taxon>
        <taxon>Pseudomonadati</taxon>
        <taxon>Pseudomonadota</taxon>
        <taxon>Gammaproteobacteria</taxon>
        <taxon>Orbales</taxon>
        <taxon>Orbaceae</taxon>
        <taxon>Orbus</taxon>
    </lineage>
</organism>
<dbReference type="AlphaFoldDB" id="A0A495RHY7"/>
<comment type="caution">
    <text evidence="1">The sequence shown here is derived from an EMBL/GenBank/DDBJ whole genome shotgun (WGS) entry which is preliminary data.</text>
</comment>
<dbReference type="Proteomes" id="UP000278542">
    <property type="component" value="Unassembled WGS sequence"/>
</dbReference>
<accession>A0A495RHY7</accession>
<keyword evidence="2" id="KW-1185">Reference proteome</keyword>
<gene>
    <name evidence="1" type="ORF">DES39_0358</name>
</gene>